<evidence type="ECO:0000313" key="3">
    <source>
        <dbReference type="Proteomes" id="UP000563906"/>
    </source>
</evidence>
<dbReference type="Proteomes" id="UP000563906">
    <property type="component" value="Unassembled WGS sequence"/>
</dbReference>
<proteinExistence type="predicted"/>
<dbReference type="EMBL" id="JACGLS010000003">
    <property type="protein sequence ID" value="MBA6156473.1"/>
    <property type="molecule type" value="Genomic_DNA"/>
</dbReference>
<keyword evidence="1" id="KW-1133">Transmembrane helix</keyword>
<sequence length="155" mass="18254">MRKNKAISILENQIKKLGKKENLNHRWTIETRTYLKEFFGEDSEQLQFLKDFNWKPGIASEPEIYKPTIEKFLYDCISTIKNIGLKKEVTENWFSKIPNWIMSLSLTGLFGLGIVIGNVTNDKQNFELRQENKVLKRELLNKTEDTLSIKNEKTR</sequence>
<comment type="caution">
    <text evidence="2">The sequence shown here is derived from an EMBL/GenBank/DDBJ whole genome shotgun (WGS) entry which is preliminary data.</text>
</comment>
<reference evidence="2 3" key="1">
    <citation type="submission" date="2020-07" db="EMBL/GenBank/DDBJ databases">
        <title>Bacterium isolated from marine sediment.</title>
        <authorList>
            <person name="Shang D."/>
            <person name="Du Z.-J."/>
        </authorList>
    </citation>
    <scope>NUCLEOTIDE SEQUENCE [LARGE SCALE GENOMIC DNA]</scope>
    <source>
        <strain evidence="2 3">S7007</strain>
    </source>
</reference>
<keyword evidence="1" id="KW-0472">Membrane</keyword>
<dbReference type="AlphaFoldDB" id="A0A839AN10"/>
<dbReference type="RefSeq" id="WP_182124977.1">
    <property type="nucleotide sequence ID" value="NZ_JACGLS010000003.1"/>
</dbReference>
<gene>
    <name evidence="2" type="ORF">H3Z83_08110</name>
</gene>
<evidence type="ECO:0000256" key="1">
    <source>
        <dbReference type="SAM" id="Phobius"/>
    </source>
</evidence>
<accession>A0A839AN10</accession>
<protein>
    <submittedName>
        <fullName evidence="2">Uncharacterized protein</fullName>
    </submittedName>
</protein>
<keyword evidence="3" id="KW-1185">Reference proteome</keyword>
<evidence type="ECO:0000313" key="2">
    <source>
        <dbReference type="EMBL" id="MBA6156473.1"/>
    </source>
</evidence>
<organism evidence="2 3">
    <name type="scientific">Tenacibaculum pelagium</name>
    <dbReference type="NCBI Taxonomy" id="2759527"/>
    <lineage>
        <taxon>Bacteria</taxon>
        <taxon>Pseudomonadati</taxon>
        <taxon>Bacteroidota</taxon>
        <taxon>Flavobacteriia</taxon>
        <taxon>Flavobacteriales</taxon>
        <taxon>Flavobacteriaceae</taxon>
        <taxon>Tenacibaculum</taxon>
    </lineage>
</organism>
<feature type="transmembrane region" description="Helical" evidence="1">
    <location>
        <begin position="100"/>
        <end position="119"/>
    </location>
</feature>
<name>A0A839AN10_9FLAO</name>
<keyword evidence="1" id="KW-0812">Transmembrane</keyword>